<reference evidence="1 2" key="1">
    <citation type="submission" date="2022-12" db="EMBL/GenBank/DDBJ databases">
        <title>Chromosome-level genome of Tegillarca granosa.</title>
        <authorList>
            <person name="Kim J."/>
        </authorList>
    </citation>
    <scope>NUCLEOTIDE SEQUENCE [LARGE SCALE GENOMIC DNA]</scope>
    <source>
        <strain evidence="1">Teg-2019</strain>
        <tissue evidence="1">Adductor muscle</tissue>
    </source>
</reference>
<protein>
    <submittedName>
        <fullName evidence="1">Uncharacterized protein</fullName>
    </submittedName>
</protein>
<gene>
    <name evidence="1" type="ORF">KUTeg_004155</name>
</gene>
<dbReference type="Proteomes" id="UP001217089">
    <property type="component" value="Unassembled WGS sequence"/>
</dbReference>
<keyword evidence="2" id="KW-1185">Reference proteome</keyword>
<evidence type="ECO:0000313" key="1">
    <source>
        <dbReference type="EMBL" id="KAJ8319064.1"/>
    </source>
</evidence>
<organism evidence="1 2">
    <name type="scientific">Tegillarca granosa</name>
    <name type="common">Malaysian cockle</name>
    <name type="synonym">Anadara granosa</name>
    <dbReference type="NCBI Taxonomy" id="220873"/>
    <lineage>
        <taxon>Eukaryota</taxon>
        <taxon>Metazoa</taxon>
        <taxon>Spiralia</taxon>
        <taxon>Lophotrochozoa</taxon>
        <taxon>Mollusca</taxon>
        <taxon>Bivalvia</taxon>
        <taxon>Autobranchia</taxon>
        <taxon>Pteriomorphia</taxon>
        <taxon>Arcoida</taxon>
        <taxon>Arcoidea</taxon>
        <taxon>Arcidae</taxon>
        <taxon>Tegillarca</taxon>
    </lineage>
</organism>
<evidence type="ECO:0000313" key="2">
    <source>
        <dbReference type="Proteomes" id="UP001217089"/>
    </source>
</evidence>
<comment type="caution">
    <text evidence="1">The sequence shown here is derived from an EMBL/GenBank/DDBJ whole genome shotgun (WGS) entry which is preliminary data.</text>
</comment>
<accession>A0ABQ9FP61</accession>
<dbReference type="EMBL" id="JARBDR010000214">
    <property type="protein sequence ID" value="KAJ8319064.1"/>
    <property type="molecule type" value="Genomic_DNA"/>
</dbReference>
<proteinExistence type="predicted"/>
<name>A0ABQ9FP61_TEGGR</name>
<sequence length="81" mass="9125">MGTPRCNREILSKLPRQSQTRDTQLQEIQKSLALGLTTFASLVEKICTLDNFMSELRPLCCDSMSLIGNAFNKYLLNVDSL</sequence>